<accession>A0A6J6H4Q5</accession>
<dbReference type="AlphaFoldDB" id="A0A6J6H4Q5"/>
<organism evidence="3">
    <name type="scientific">freshwater metagenome</name>
    <dbReference type="NCBI Taxonomy" id="449393"/>
    <lineage>
        <taxon>unclassified sequences</taxon>
        <taxon>metagenomes</taxon>
        <taxon>ecological metagenomes</taxon>
    </lineage>
</organism>
<dbReference type="PANTHER" id="PTHR48100">
    <property type="entry name" value="BROAD-SPECIFICITY PHOSPHATASE YOR283W-RELATED"/>
    <property type="match status" value="1"/>
</dbReference>
<protein>
    <submittedName>
        <fullName evidence="3">Unannotated protein</fullName>
    </submittedName>
</protein>
<dbReference type="InterPro" id="IPR013078">
    <property type="entry name" value="His_Pase_superF_clade-1"/>
</dbReference>
<dbReference type="PROSITE" id="PS00175">
    <property type="entry name" value="PG_MUTASE"/>
    <property type="match status" value="1"/>
</dbReference>
<dbReference type="PANTHER" id="PTHR48100:SF1">
    <property type="entry name" value="HISTIDINE PHOSPHATASE FAMILY PROTEIN-RELATED"/>
    <property type="match status" value="1"/>
</dbReference>
<dbReference type="SUPFAM" id="SSF53254">
    <property type="entry name" value="Phosphoglycerate mutase-like"/>
    <property type="match status" value="1"/>
</dbReference>
<dbReference type="CDD" id="cd07067">
    <property type="entry name" value="HP_PGM_like"/>
    <property type="match status" value="1"/>
</dbReference>
<dbReference type="EMBL" id="CAEZUX010000007">
    <property type="protein sequence ID" value="CAB4606779.1"/>
    <property type="molecule type" value="Genomic_DNA"/>
</dbReference>
<evidence type="ECO:0000256" key="1">
    <source>
        <dbReference type="ARBA" id="ARBA00023152"/>
    </source>
</evidence>
<name>A0A6J6H4Q5_9ZZZZ</name>
<dbReference type="InterPro" id="IPR001345">
    <property type="entry name" value="PG/BPGM_mutase_AS"/>
</dbReference>
<proteinExistence type="predicted"/>
<dbReference type="Gene3D" id="3.40.50.1240">
    <property type="entry name" value="Phosphoglycerate mutase-like"/>
    <property type="match status" value="1"/>
</dbReference>
<keyword evidence="1" id="KW-0324">Glycolysis</keyword>
<reference evidence="3" key="1">
    <citation type="submission" date="2020-05" db="EMBL/GenBank/DDBJ databases">
        <authorList>
            <person name="Chiriac C."/>
            <person name="Salcher M."/>
            <person name="Ghai R."/>
            <person name="Kavagutti S V."/>
        </authorList>
    </citation>
    <scope>NUCLEOTIDE SEQUENCE</scope>
</reference>
<dbReference type="GO" id="GO:0016791">
    <property type="term" value="F:phosphatase activity"/>
    <property type="evidence" value="ECO:0007669"/>
    <property type="project" value="TreeGrafter"/>
</dbReference>
<sequence length="192" mass="21395">MLILLRHGQTTANAQALLQGRIDLPLDQEGTAQAMRCGVHIRTQYPGARVISSPLQRARQTASAISDEVEVDERFIELDYGDWDGVALRDVDQAQWQQWRNDPHFRPPNGESLVELDHRVRPALVELIAESKDRDIVVVSHVSPIKSAITWALGVGPEVTWRCHLDRASICRISATPRGPSLSGMNETAHLL</sequence>
<keyword evidence="2" id="KW-0413">Isomerase</keyword>
<dbReference type="SMART" id="SM00855">
    <property type="entry name" value="PGAM"/>
    <property type="match status" value="1"/>
</dbReference>
<gene>
    <name evidence="3" type="ORF">UFOPK1874_00163</name>
</gene>
<dbReference type="InterPro" id="IPR050275">
    <property type="entry name" value="PGM_Phosphatase"/>
</dbReference>
<dbReference type="GO" id="GO:0005737">
    <property type="term" value="C:cytoplasm"/>
    <property type="evidence" value="ECO:0007669"/>
    <property type="project" value="TreeGrafter"/>
</dbReference>
<dbReference type="InterPro" id="IPR029033">
    <property type="entry name" value="His_PPase_superfam"/>
</dbReference>
<dbReference type="Pfam" id="PF00300">
    <property type="entry name" value="His_Phos_1"/>
    <property type="match status" value="1"/>
</dbReference>
<evidence type="ECO:0000313" key="3">
    <source>
        <dbReference type="EMBL" id="CAB4606779.1"/>
    </source>
</evidence>
<evidence type="ECO:0000256" key="2">
    <source>
        <dbReference type="ARBA" id="ARBA00023235"/>
    </source>
</evidence>